<dbReference type="FunFam" id="3.50.50.60:FF:000099">
    <property type="entry name" value="Flavin-containing monooxygenase"/>
    <property type="match status" value="1"/>
</dbReference>
<proteinExistence type="inferred from homology"/>
<dbReference type="InterPro" id="IPR020946">
    <property type="entry name" value="Flavin_mOase-like"/>
</dbReference>
<dbReference type="InterPro" id="IPR050346">
    <property type="entry name" value="FMO-like"/>
</dbReference>
<comment type="similarity">
    <text evidence="1 7">Belongs to the FMO family.</text>
</comment>
<keyword evidence="2 7" id="KW-0285">Flavoprotein</keyword>
<dbReference type="Gene3D" id="3.50.50.60">
    <property type="entry name" value="FAD/NAD(P)-binding domain"/>
    <property type="match status" value="2"/>
</dbReference>
<dbReference type="OrthoDB" id="66881at2759"/>
<evidence type="ECO:0000256" key="5">
    <source>
        <dbReference type="ARBA" id="ARBA00023002"/>
    </source>
</evidence>
<dbReference type="InterPro" id="IPR000960">
    <property type="entry name" value="Flavin_mOase"/>
</dbReference>
<dbReference type="SUPFAM" id="SSF51905">
    <property type="entry name" value="FAD/NAD(P)-binding domain"/>
    <property type="match status" value="2"/>
</dbReference>
<organism evidence="8 9">
    <name type="scientific">Carpinus fangiana</name>
    <dbReference type="NCBI Taxonomy" id="176857"/>
    <lineage>
        <taxon>Eukaryota</taxon>
        <taxon>Viridiplantae</taxon>
        <taxon>Streptophyta</taxon>
        <taxon>Embryophyta</taxon>
        <taxon>Tracheophyta</taxon>
        <taxon>Spermatophyta</taxon>
        <taxon>Magnoliopsida</taxon>
        <taxon>eudicotyledons</taxon>
        <taxon>Gunneridae</taxon>
        <taxon>Pentapetalae</taxon>
        <taxon>rosids</taxon>
        <taxon>fabids</taxon>
        <taxon>Fagales</taxon>
        <taxon>Betulaceae</taxon>
        <taxon>Carpinus</taxon>
    </lineage>
</organism>
<evidence type="ECO:0000256" key="1">
    <source>
        <dbReference type="ARBA" id="ARBA00009183"/>
    </source>
</evidence>
<dbReference type="PANTHER" id="PTHR23023">
    <property type="entry name" value="DIMETHYLANILINE MONOOXYGENASE"/>
    <property type="match status" value="1"/>
</dbReference>
<keyword evidence="5 7" id="KW-0560">Oxidoreductase</keyword>
<evidence type="ECO:0000313" key="8">
    <source>
        <dbReference type="EMBL" id="KAE8055963.1"/>
    </source>
</evidence>
<evidence type="ECO:0000256" key="4">
    <source>
        <dbReference type="ARBA" id="ARBA00022857"/>
    </source>
</evidence>
<reference evidence="8 9" key="1">
    <citation type="submission" date="2019-06" db="EMBL/GenBank/DDBJ databases">
        <title>A chromosomal-level reference genome of Carpinus fangiana (Coryloideae, Betulaceae).</title>
        <authorList>
            <person name="Yang X."/>
            <person name="Wang Z."/>
            <person name="Zhang L."/>
            <person name="Hao G."/>
            <person name="Liu J."/>
            <person name="Yang Y."/>
        </authorList>
    </citation>
    <scope>NUCLEOTIDE SEQUENCE [LARGE SCALE GENOMIC DNA]</scope>
    <source>
        <strain evidence="8">Cfa_2016G</strain>
        <tissue evidence="8">Leaf</tissue>
    </source>
</reference>
<dbReference type="GO" id="GO:0050661">
    <property type="term" value="F:NADP binding"/>
    <property type="evidence" value="ECO:0007669"/>
    <property type="project" value="InterPro"/>
</dbReference>
<name>A0A5N6R6D9_9ROSI</name>
<sequence length="469" mass="53432">MAIAGTPSRTIRQLPMSVAPRHVAVIGAGAAGLVTARELRLAGLSVVVFEQGDQVGGTWVYTPRVESDPMGLRPMRATVHTSLYRSLRTNLPRECMGFRDYPFVPRDDPDRDPRRFPGHREVLMYLKDFAREFGIAQLVRLETEVVRVGLVEGSKWKVKSRKSGNDEAGVDEIFDAVVVCNGHFTEPRVAEIPGISKWPGKQIHSHNYRVPEPFRDQIVVLIGSSASGVDISRDIATAAKEVHIAARTFVDGTLGKQAGYDNLWLHPMIESVHEDGTVYFLDGRFILAEVILHCTGYKYHFPFLEMDGFVTLDDNRVGPLYKHIFPPVLAPWLSFVGLPWKVIPFPMFELQSKWIAGVLSDRLMLPSQQEMMEDVEAFYSSLEVSGTPKRYTHNMGDYQFEYIDWLAAQCGCPAHKEWRKEMYYSCSKNRYARPESYRDEWEDHHLLLQAHEDFMEHTSNRVSDRCLPQ</sequence>
<protein>
    <recommendedName>
        <fullName evidence="7">Flavin-containing monooxygenase</fullName>
        <ecNumber evidence="7">1.-.-.-</ecNumber>
    </recommendedName>
</protein>
<dbReference type="EMBL" id="CM017325">
    <property type="protein sequence ID" value="KAE8055963.1"/>
    <property type="molecule type" value="Genomic_DNA"/>
</dbReference>
<dbReference type="PIRSF" id="PIRSF000332">
    <property type="entry name" value="FMO"/>
    <property type="match status" value="1"/>
</dbReference>
<dbReference type="InterPro" id="IPR036188">
    <property type="entry name" value="FAD/NAD-bd_sf"/>
</dbReference>
<dbReference type="Pfam" id="PF00743">
    <property type="entry name" value="FMO-like"/>
    <property type="match status" value="2"/>
</dbReference>
<dbReference type="PRINTS" id="PR00370">
    <property type="entry name" value="FMOXYGENASE"/>
</dbReference>
<keyword evidence="6 7" id="KW-0503">Monooxygenase</keyword>
<evidence type="ECO:0000256" key="6">
    <source>
        <dbReference type="ARBA" id="ARBA00023033"/>
    </source>
</evidence>
<comment type="cofactor">
    <cofactor evidence="7">
        <name>FAD</name>
        <dbReference type="ChEBI" id="CHEBI:57692"/>
    </cofactor>
</comment>
<dbReference type="GO" id="GO:0050660">
    <property type="term" value="F:flavin adenine dinucleotide binding"/>
    <property type="evidence" value="ECO:0007669"/>
    <property type="project" value="InterPro"/>
</dbReference>
<evidence type="ECO:0000256" key="7">
    <source>
        <dbReference type="RuleBase" id="RU361177"/>
    </source>
</evidence>
<dbReference type="GO" id="GO:0004499">
    <property type="term" value="F:N,N-dimethylaniline monooxygenase activity"/>
    <property type="evidence" value="ECO:0007669"/>
    <property type="project" value="InterPro"/>
</dbReference>
<accession>A0A5N6R6D9</accession>
<evidence type="ECO:0000313" key="9">
    <source>
        <dbReference type="Proteomes" id="UP000327013"/>
    </source>
</evidence>
<evidence type="ECO:0000256" key="3">
    <source>
        <dbReference type="ARBA" id="ARBA00022827"/>
    </source>
</evidence>
<keyword evidence="4" id="KW-0521">NADP</keyword>
<keyword evidence="3 7" id="KW-0274">FAD</keyword>
<keyword evidence="9" id="KW-1185">Reference proteome</keyword>
<dbReference type="EC" id="1.-.-.-" evidence="7"/>
<dbReference type="AlphaFoldDB" id="A0A5N6R6D9"/>
<evidence type="ECO:0000256" key="2">
    <source>
        <dbReference type="ARBA" id="ARBA00022630"/>
    </source>
</evidence>
<gene>
    <name evidence="8" type="ORF">FH972_012767</name>
</gene>
<dbReference type="Proteomes" id="UP000327013">
    <property type="component" value="Chromosome 5"/>
</dbReference>